<dbReference type="Gene3D" id="2.60.40.2610">
    <property type="entry name" value="Outer membrane usher protein FimD, plug domain"/>
    <property type="match status" value="1"/>
</dbReference>
<dbReference type="PANTHER" id="PTHR30451">
    <property type="entry name" value="OUTER MEMBRANE USHER PROTEIN"/>
    <property type="match status" value="1"/>
</dbReference>
<reference evidence="11 12" key="1">
    <citation type="submission" date="2016-10" db="EMBL/GenBank/DDBJ databases">
        <authorList>
            <person name="Varghese N."/>
            <person name="Submissions S."/>
        </authorList>
    </citation>
    <scope>NUCLEOTIDE SEQUENCE [LARGE SCALE GENOMIC DNA]</scope>
    <source>
        <strain evidence="11 12">BS2771</strain>
    </source>
</reference>
<dbReference type="Gene3D" id="2.60.40.3110">
    <property type="match status" value="1"/>
</dbReference>
<gene>
    <name evidence="11" type="ORF">SAMN04490181_4331</name>
</gene>
<evidence type="ECO:0000256" key="2">
    <source>
        <dbReference type="ARBA" id="ARBA00008064"/>
    </source>
</evidence>
<dbReference type="PANTHER" id="PTHR30451:SF8">
    <property type="entry name" value="FIMBRIAL USHER PROTEIN"/>
    <property type="match status" value="1"/>
</dbReference>
<feature type="domain" description="PapC N-terminal" evidence="10">
    <location>
        <begin position="46"/>
        <end position="181"/>
    </location>
</feature>
<evidence type="ECO:0000256" key="7">
    <source>
        <dbReference type="ARBA" id="ARBA00023136"/>
    </source>
</evidence>
<name>A0ABY0WHN5_9PSED</name>
<accession>A0ABY0WHN5</accession>
<dbReference type="Pfam" id="PF13954">
    <property type="entry name" value="PapC_N"/>
    <property type="match status" value="1"/>
</dbReference>
<evidence type="ECO:0000256" key="5">
    <source>
        <dbReference type="ARBA" id="ARBA00022692"/>
    </source>
</evidence>
<sequence>MLPIMGFNRVVGKGVGGACYSGLFMGLATLFGHHGDALAIELGEGFDLAALTTHGIDPKVSDYFRSAARFREGVQVVGLRVNGAALGLVDARFDYQGQLCFTRGLLDKAGLRVPPAVLQAGVTADQTCHDFLGEFPATLVRLRPGSDEVSLVVPTQSLREPEWEAGSFSQGGTAAMLNYDVLGFDNHARGDSNRFVSAYTEAGFNLGNWIVRSRQFYVSDNGKGSSEHVYAYAQRDFAALKSTFQAGQISSRNPVFGGLQLSGFQLFPDGVARVGSTNGVVVEGLAHSQARVEVRQSGVLIHSTLVPEGPFRLTDLPLLNGTSDLDVSVIGTRGGKRSFVVPAASFGAYVPVQPGFDFALGKVRETIASNREQPVVAMGSGTWDLGAGTALGLGLLGTDEYHAAGGTLSRVFFQRVSVRARHNRSRDKVRGVGGTRNSVSLGSPLGAGVEASLSATTQSRGYRDVLEVGTASTNDLLDTRFQRQYTAGLSWAAPVLGTLSVTYSHNAQFDGQSTEHVFASWTKRFDDVDVALVADSQTGPSRRRKRRYAVNEELPSEGLSVRLQVSVPFGDDRRLTSFASRRNGRSDIGTTLSERVNEYVNYEVGTERDLTDRQKAVHGRVDVMPRYTRVGAGVNRDASGTTYTGQLQGGVVAHGQGLTFSPYAVQDTFGLLSVGNITGAKVSTPHGPVWTDYRGHAVIPGLPAYSTSHLEVQTQSLPKRVDLKNGTQTLAAARGSFNSVEFKVVSARRVLLTAHDPQGRALPQGAAVFGQDKAFLTNVVGDGLIFLNDSQPQQTLSVELPGSTKPCLLQLNLEPEPSNDKLYETASATCRAL</sequence>
<dbReference type="InterPro" id="IPR025885">
    <property type="entry name" value="PapC_N"/>
</dbReference>
<evidence type="ECO:0000313" key="12">
    <source>
        <dbReference type="Proteomes" id="UP000199620"/>
    </source>
</evidence>
<proteinExistence type="inferred from homology"/>
<feature type="domain" description="PapC-like C-terminal" evidence="9">
    <location>
        <begin position="751"/>
        <end position="813"/>
    </location>
</feature>
<keyword evidence="5" id="KW-0812">Transmembrane</keyword>
<evidence type="ECO:0000256" key="3">
    <source>
        <dbReference type="ARBA" id="ARBA00022448"/>
    </source>
</evidence>
<keyword evidence="3" id="KW-0813">Transport</keyword>
<evidence type="ECO:0000313" key="11">
    <source>
        <dbReference type="EMBL" id="SDV07921.1"/>
    </source>
</evidence>
<dbReference type="InterPro" id="IPR025949">
    <property type="entry name" value="PapC-like_C"/>
</dbReference>
<keyword evidence="7" id="KW-0472">Membrane</keyword>
<dbReference type="SUPFAM" id="SSF141729">
    <property type="entry name" value="FimD N-terminal domain-like"/>
    <property type="match status" value="1"/>
</dbReference>
<dbReference type="InterPro" id="IPR037224">
    <property type="entry name" value="PapC_N_sf"/>
</dbReference>
<keyword evidence="12" id="KW-1185">Reference proteome</keyword>
<comment type="subcellular location">
    <subcellularLocation>
        <location evidence="1">Cell outer membrane</location>
        <topology evidence="1">Multi-pass membrane protein</topology>
    </subcellularLocation>
</comment>
<dbReference type="InterPro" id="IPR042186">
    <property type="entry name" value="FimD_plug_dom"/>
</dbReference>
<evidence type="ECO:0000259" key="10">
    <source>
        <dbReference type="Pfam" id="PF13954"/>
    </source>
</evidence>
<evidence type="ECO:0000256" key="8">
    <source>
        <dbReference type="ARBA" id="ARBA00023237"/>
    </source>
</evidence>
<keyword evidence="6" id="KW-0732">Signal</keyword>
<keyword evidence="8" id="KW-0998">Cell outer membrane</keyword>
<evidence type="ECO:0000259" key="9">
    <source>
        <dbReference type="Pfam" id="PF13953"/>
    </source>
</evidence>
<dbReference type="Gene3D" id="2.60.40.2070">
    <property type="match status" value="1"/>
</dbReference>
<dbReference type="EMBL" id="LT629800">
    <property type="protein sequence ID" value="SDV07921.1"/>
    <property type="molecule type" value="Genomic_DNA"/>
</dbReference>
<dbReference type="InterPro" id="IPR000015">
    <property type="entry name" value="Fimb_usher"/>
</dbReference>
<protein>
    <submittedName>
        <fullName evidence="11">Outer membrane usher protein FimD/PapC</fullName>
    </submittedName>
</protein>
<evidence type="ECO:0000256" key="4">
    <source>
        <dbReference type="ARBA" id="ARBA00022452"/>
    </source>
</evidence>
<evidence type="ECO:0000256" key="1">
    <source>
        <dbReference type="ARBA" id="ARBA00004571"/>
    </source>
</evidence>
<comment type="similarity">
    <text evidence="2">Belongs to the fimbrial export usher family.</text>
</comment>
<dbReference type="Pfam" id="PF13953">
    <property type="entry name" value="PapC_C"/>
    <property type="match status" value="1"/>
</dbReference>
<organism evidence="11 12">
    <name type="scientific">Pseudomonas brenneri</name>
    <dbReference type="NCBI Taxonomy" id="129817"/>
    <lineage>
        <taxon>Bacteria</taxon>
        <taxon>Pseudomonadati</taxon>
        <taxon>Pseudomonadota</taxon>
        <taxon>Gammaproteobacteria</taxon>
        <taxon>Pseudomonadales</taxon>
        <taxon>Pseudomonadaceae</taxon>
        <taxon>Pseudomonas</taxon>
    </lineage>
</organism>
<dbReference type="Proteomes" id="UP000199620">
    <property type="component" value="Chromosome I"/>
</dbReference>
<keyword evidence="4" id="KW-1134">Transmembrane beta strand</keyword>
<evidence type="ECO:0000256" key="6">
    <source>
        <dbReference type="ARBA" id="ARBA00022729"/>
    </source>
</evidence>
<dbReference type="Pfam" id="PF00577">
    <property type="entry name" value="Usher"/>
    <property type="match status" value="1"/>
</dbReference>
<dbReference type="InterPro" id="IPR043142">
    <property type="entry name" value="PapC-like_C_sf"/>
</dbReference>